<dbReference type="GeneID" id="5854284"/>
<dbReference type="OMA" id="PQLVWQD"/>
<dbReference type="InterPro" id="IPR011990">
    <property type="entry name" value="TPR-like_helical_dom_sf"/>
</dbReference>
<dbReference type="STRING" id="425265.A8Q6G9"/>
<dbReference type="GO" id="GO:0030897">
    <property type="term" value="C:HOPS complex"/>
    <property type="evidence" value="ECO:0007669"/>
    <property type="project" value="TreeGrafter"/>
</dbReference>
<dbReference type="PANTHER" id="PTHR12616:SF1">
    <property type="entry name" value="VACUOLAR PROTEIN SORTING-ASSOCIATED PROTEIN 41 HOMOLOG"/>
    <property type="match status" value="1"/>
</dbReference>
<dbReference type="Gene3D" id="1.25.40.10">
    <property type="entry name" value="Tetratricopeptide repeat domain"/>
    <property type="match status" value="1"/>
</dbReference>
<accession>A8Q6G9</accession>
<dbReference type="Proteomes" id="UP000008837">
    <property type="component" value="Unassembled WGS sequence"/>
</dbReference>
<dbReference type="SMART" id="SM00299">
    <property type="entry name" value="CLH"/>
    <property type="match status" value="1"/>
</dbReference>
<dbReference type="VEuPathDB" id="FungiDB:MGL_2963"/>
<dbReference type="Gene3D" id="2.130.10.10">
    <property type="entry name" value="YVTN repeat-like/Quinoprotein amine dehydrogenase"/>
    <property type="match status" value="1"/>
</dbReference>
<name>A8Q6G9_MALGO</name>
<dbReference type="GO" id="GO:0006623">
    <property type="term" value="P:protein targeting to vacuole"/>
    <property type="evidence" value="ECO:0007669"/>
    <property type="project" value="InterPro"/>
</dbReference>
<dbReference type="InterPro" id="IPR000547">
    <property type="entry name" value="Clathrin_H-chain/VPS_repeat"/>
</dbReference>
<dbReference type="GO" id="GO:0034058">
    <property type="term" value="P:endosomal vesicle fusion"/>
    <property type="evidence" value="ECO:0007669"/>
    <property type="project" value="TreeGrafter"/>
</dbReference>
<dbReference type="InterPro" id="IPR045111">
    <property type="entry name" value="Vps41/Vps8"/>
</dbReference>
<protein>
    <recommendedName>
        <fullName evidence="5">Vps41 beta-propeller domain-containing protein</fullName>
    </recommendedName>
</protein>
<dbReference type="InParanoid" id="A8Q6G9"/>
<comment type="caution">
    <text evidence="6">The sequence shown here is derived from an EMBL/GenBank/DDBJ whole genome shotgun (WGS) entry which is preliminary data.</text>
</comment>
<dbReference type="PANTHER" id="PTHR12616">
    <property type="entry name" value="VACUOLAR PROTEIN SORTING VPS41"/>
    <property type="match status" value="1"/>
</dbReference>
<dbReference type="InterPro" id="IPR036322">
    <property type="entry name" value="WD40_repeat_dom_sf"/>
</dbReference>
<feature type="compositionally biased region" description="Polar residues" evidence="4">
    <location>
        <begin position="27"/>
        <end position="36"/>
    </location>
</feature>
<gene>
    <name evidence="6" type="ORF">MGL_2963</name>
</gene>
<keyword evidence="2" id="KW-0653">Protein transport</keyword>
<dbReference type="FunCoup" id="A8Q6G9">
    <property type="interactions" value="246"/>
</dbReference>
<dbReference type="InterPro" id="IPR057780">
    <property type="entry name" value="Beta-prop_Vps41"/>
</dbReference>
<evidence type="ECO:0000313" key="7">
    <source>
        <dbReference type="Proteomes" id="UP000008837"/>
    </source>
</evidence>
<dbReference type="AlphaFoldDB" id="A8Q6G9"/>
<sequence length="1034" mass="115872">MPGQVPVEGDLHQDDSRIATPRADACGSNTSQTDSPPQTPGASGASPKQVTEMDRQSHELGTDHQKNRCEASGDADDTLSTAVSDSHEPAFHETCLLASVQDIMKKDSASAMAVSRTHIALGTQSGMIYVLSHSGHLEKGFRFHSAPVLDLVFDTSGEFVGSAGMDGIVAIASLTTSEQYQFDHQRPMRTIALEPHFASRSSRAFVCGGMSGVLVYREKRWFGYRDMVIHSDEGPIWTTAWRGHWLAWATDRGVRVANATTHDMITMIPTPQGSPRAELARCSLVWRDSHTLLIAHGDTITVASIKTRESTTADDEIRAVIPGMPTFAGLVTGLNRQAPEPSEYVEITDIFQLDCVVAGMACTPDYMATLAYVSDGTACQAPELRCVNSQGEELSSDVLEVVYEGRYRCNDFHMKMSVEWKYDPVVQQETRRPVFYVASPRQISVLRPRDERDHIEWLLEHDEYRRALEALEALGSAPAKAMGFDVAAIGREYLMYLIDEQDDYAGAAALLPLLLRSDKAAWDSFVLLFLERHQVETILPFIPTQDPELSEVVYDLVLVHLLQENQALLLATLTTWPSHLYSTQAVAAAIHDKARNSRMLLECLAQLYMADRQPGKALPYMIHLRDASVFALIREHNLLIDVQHRIGTLVELDQELAGTSEPRHSVLMPLLVQYTHSIPIERAMQQLQPYPWYEFLYLHALFERDASLVTNYALDLLRLYCRYDYAKLMPFLRSMSSVYSLKEAYAVCEAHNYVPEMVFLRGRSGDLRGALQLILERLRDVEMAIEFVRQQDDSELWESLLAYSDNKPEFIRGLLEHASGEIDPVRMIRPIRHGLIIPGLRSALIKIFTNFHLQHSLFCGGLAVLERDAHERGMQYYASLQTALACDAHTPCAMCHEPLLQLSEYASYKPLVLYLCSHTAHRACVTKTRPDSACLRSSAYAAVPLHATTTDMYNRSRASTWFGSAPTELTVASHATNDDKLKLSGKQAMLERADRDAWIENRQLYRLDVGLHGCPICARAYRERLSDESCVDSL</sequence>
<dbReference type="OrthoDB" id="244107at2759"/>
<dbReference type="Pfam" id="PF23411">
    <property type="entry name" value="Beta-prop_Vps41"/>
    <property type="match status" value="1"/>
</dbReference>
<feature type="compositionally biased region" description="Basic and acidic residues" evidence="4">
    <location>
        <begin position="51"/>
        <end position="71"/>
    </location>
</feature>
<dbReference type="Pfam" id="PF23556">
    <property type="entry name" value="TPR_Vps41"/>
    <property type="match status" value="1"/>
</dbReference>
<feature type="region of interest" description="Disordered" evidence="4">
    <location>
        <begin position="1"/>
        <end position="86"/>
    </location>
</feature>
<dbReference type="GO" id="GO:0005770">
    <property type="term" value="C:late endosome"/>
    <property type="evidence" value="ECO:0007669"/>
    <property type="project" value="TreeGrafter"/>
</dbReference>
<reference evidence="6 7" key="1">
    <citation type="journal article" date="2007" name="Proc. Natl. Acad. Sci. U.S.A.">
        <title>Dandruff-associated Malassezia genomes reveal convergent and divergent virulence traits shared with plant and human fungal pathogens.</title>
        <authorList>
            <person name="Xu J."/>
            <person name="Saunders C.W."/>
            <person name="Hu P."/>
            <person name="Grant R.A."/>
            <person name="Boekhout T."/>
            <person name="Kuramae E.E."/>
            <person name="Kronstad J.W."/>
            <person name="Deangelis Y.M."/>
            <person name="Reeder N.L."/>
            <person name="Johnstone K.R."/>
            <person name="Leland M."/>
            <person name="Fieno A.M."/>
            <person name="Begley W.M."/>
            <person name="Sun Y."/>
            <person name="Lacey M.P."/>
            <person name="Chaudhary T."/>
            <person name="Keough T."/>
            <person name="Chu L."/>
            <person name="Sears R."/>
            <person name="Yuan B."/>
            <person name="Dawson T.L.Jr."/>
        </authorList>
    </citation>
    <scope>NUCLEOTIDE SEQUENCE [LARGE SCALE GENOMIC DNA]</scope>
    <source>
        <strain evidence="7">ATCC MYA-4612 / CBS 7966</strain>
    </source>
</reference>
<dbReference type="EMBL" id="AAYY01000010">
    <property type="protein sequence ID" value="EDP42763.1"/>
    <property type="molecule type" value="Genomic_DNA"/>
</dbReference>
<evidence type="ECO:0000256" key="4">
    <source>
        <dbReference type="SAM" id="MobiDB-lite"/>
    </source>
</evidence>
<evidence type="ECO:0000256" key="1">
    <source>
        <dbReference type="ARBA" id="ARBA00022448"/>
    </source>
</evidence>
<evidence type="ECO:0000259" key="5">
    <source>
        <dbReference type="Pfam" id="PF23411"/>
    </source>
</evidence>
<feature type="repeat" description="CHCR" evidence="3">
    <location>
        <begin position="667"/>
        <end position="813"/>
    </location>
</feature>
<evidence type="ECO:0000256" key="2">
    <source>
        <dbReference type="ARBA" id="ARBA00022927"/>
    </source>
</evidence>
<evidence type="ECO:0000256" key="3">
    <source>
        <dbReference type="PROSITE-ProRule" id="PRU01006"/>
    </source>
</evidence>
<dbReference type="InterPro" id="IPR015943">
    <property type="entry name" value="WD40/YVTN_repeat-like_dom_sf"/>
</dbReference>
<evidence type="ECO:0000313" key="6">
    <source>
        <dbReference type="EMBL" id="EDP42763.1"/>
    </source>
</evidence>
<dbReference type="GO" id="GO:0009267">
    <property type="term" value="P:cellular response to starvation"/>
    <property type="evidence" value="ECO:0007669"/>
    <property type="project" value="TreeGrafter"/>
</dbReference>
<dbReference type="GO" id="GO:0016236">
    <property type="term" value="P:macroautophagy"/>
    <property type="evidence" value="ECO:0007669"/>
    <property type="project" value="TreeGrafter"/>
</dbReference>
<keyword evidence="7" id="KW-1185">Reference proteome</keyword>
<dbReference type="RefSeq" id="XP_001729977.1">
    <property type="nucleotide sequence ID" value="XM_001729925.1"/>
</dbReference>
<dbReference type="PROSITE" id="PS50236">
    <property type="entry name" value="CHCR"/>
    <property type="match status" value="1"/>
</dbReference>
<dbReference type="KEGG" id="mgl:MGL_2963"/>
<dbReference type="SUPFAM" id="SSF50978">
    <property type="entry name" value="WD40 repeat-like"/>
    <property type="match status" value="1"/>
</dbReference>
<keyword evidence="1" id="KW-0813">Transport</keyword>
<organism evidence="6 7">
    <name type="scientific">Malassezia globosa (strain ATCC MYA-4612 / CBS 7966)</name>
    <name type="common">Dandruff-associated fungus</name>
    <dbReference type="NCBI Taxonomy" id="425265"/>
    <lineage>
        <taxon>Eukaryota</taxon>
        <taxon>Fungi</taxon>
        <taxon>Dikarya</taxon>
        <taxon>Basidiomycota</taxon>
        <taxon>Ustilaginomycotina</taxon>
        <taxon>Malasseziomycetes</taxon>
        <taxon>Malasseziales</taxon>
        <taxon>Malasseziaceae</taxon>
        <taxon>Malassezia</taxon>
    </lineage>
</organism>
<feature type="domain" description="Vps41 beta-propeller" evidence="5">
    <location>
        <begin position="98"/>
        <end position="443"/>
    </location>
</feature>
<proteinExistence type="predicted"/>